<dbReference type="InterPro" id="IPR011251">
    <property type="entry name" value="Luciferase-like_dom"/>
</dbReference>
<dbReference type="STRING" id="582672.SAMN05216360_110125"/>
<dbReference type="AlphaFoldDB" id="A0A1H0DDE4"/>
<comment type="catalytic activity">
    <reaction evidence="6">
        <text>uracil + FMNH2 + NADH + O2 = (Z)-3-ureidoacrylate + FMN + NAD(+) + H2O + H(+)</text>
        <dbReference type="Rhea" id="RHEA:31587"/>
        <dbReference type="ChEBI" id="CHEBI:15377"/>
        <dbReference type="ChEBI" id="CHEBI:15378"/>
        <dbReference type="ChEBI" id="CHEBI:15379"/>
        <dbReference type="ChEBI" id="CHEBI:17568"/>
        <dbReference type="ChEBI" id="CHEBI:57540"/>
        <dbReference type="ChEBI" id="CHEBI:57618"/>
        <dbReference type="ChEBI" id="CHEBI:57945"/>
        <dbReference type="ChEBI" id="CHEBI:58210"/>
        <dbReference type="ChEBI" id="CHEBI:59891"/>
        <dbReference type="EC" id="1.14.99.46"/>
    </reaction>
</comment>
<reference evidence="10" key="1">
    <citation type="submission" date="2016-10" db="EMBL/GenBank/DDBJ databases">
        <authorList>
            <person name="Varghese N."/>
            <person name="Submissions S."/>
        </authorList>
    </citation>
    <scope>NUCLEOTIDE SEQUENCE [LARGE SCALE GENOMIC DNA]</scope>
    <source>
        <strain evidence="10">BL47</strain>
    </source>
</reference>
<feature type="compositionally biased region" description="Low complexity" evidence="7">
    <location>
        <begin position="1"/>
        <end position="21"/>
    </location>
</feature>
<keyword evidence="1 6" id="KW-0285">Flavoprotein</keyword>
<dbReference type="GO" id="GO:0006212">
    <property type="term" value="P:uracil catabolic process"/>
    <property type="evidence" value="ECO:0007669"/>
    <property type="project" value="UniProtKB-UniRule"/>
</dbReference>
<feature type="binding site" evidence="6">
    <location>
        <position position="216"/>
    </location>
    <ligand>
        <name>FMN</name>
        <dbReference type="ChEBI" id="CHEBI:58210"/>
    </ligand>
</feature>
<keyword evidence="4 6" id="KW-0560">Oxidoreductase</keyword>
<evidence type="ECO:0000256" key="1">
    <source>
        <dbReference type="ARBA" id="ARBA00022630"/>
    </source>
</evidence>
<dbReference type="GO" id="GO:0008726">
    <property type="term" value="F:alkanesulfonate monooxygenase activity"/>
    <property type="evidence" value="ECO:0007669"/>
    <property type="project" value="TreeGrafter"/>
</dbReference>
<dbReference type="InterPro" id="IPR050172">
    <property type="entry name" value="SsuD_RutA_monooxygenase"/>
</dbReference>
<dbReference type="PANTHER" id="PTHR42847">
    <property type="entry name" value="ALKANESULFONATE MONOOXYGENASE"/>
    <property type="match status" value="1"/>
</dbReference>
<keyword evidence="2 6" id="KW-0288">FMN</keyword>
<comment type="function">
    <text evidence="6">Catalyzes the pyrimidine ring opening between N-3 and C-4 by an unusual flavin hydroperoxide-catalyzed mechanism, adding oxygen atoms in the process to yield ureidoacrylate peracid, that immediately reacts with FMN forming ureidoacrylate and FMN-N(5)-oxide. The FMN-N(5)-oxide reacts spontaneously with NADH to produce FMN. Requires the flavin reductase RutF to regenerate FMN in vivo.</text>
</comment>
<feature type="binding site" evidence="6">
    <location>
        <begin position="75"/>
        <end position="76"/>
    </location>
    <ligand>
        <name>FMN</name>
        <dbReference type="ChEBI" id="CHEBI:58210"/>
    </ligand>
</feature>
<organism evidence="9 10">
    <name type="scientific">Methylobacterium phyllostachyos</name>
    <dbReference type="NCBI Taxonomy" id="582672"/>
    <lineage>
        <taxon>Bacteria</taxon>
        <taxon>Pseudomonadati</taxon>
        <taxon>Pseudomonadota</taxon>
        <taxon>Alphaproteobacteria</taxon>
        <taxon>Hyphomicrobiales</taxon>
        <taxon>Methylobacteriaceae</taxon>
        <taxon>Methylobacterium</taxon>
    </lineage>
</organism>
<evidence type="ECO:0000259" key="8">
    <source>
        <dbReference type="Pfam" id="PF00296"/>
    </source>
</evidence>
<feature type="binding site" evidence="6">
    <location>
        <position position="150"/>
    </location>
    <ligand>
        <name>FMN</name>
        <dbReference type="ChEBI" id="CHEBI:58210"/>
    </ligand>
</feature>
<accession>A0A1H0DDE4</accession>
<name>A0A1H0DDE4_9HYPH</name>
<evidence type="ECO:0000256" key="6">
    <source>
        <dbReference type="HAMAP-Rule" id="MF_01699"/>
    </source>
</evidence>
<evidence type="ECO:0000256" key="5">
    <source>
        <dbReference type="ARBA" id="ARBA00023033"/>
    </source>
</evidence>
<protein>
    <recommendedName>
        <fullName evidence="6">Pyrimidine monooxygenase RutA</fullName>
        <ecNumber evidence="6">1.14.99.46</ecNumber>
    </recommendedName>
</protein>
<evidence type="ECO:0000313" key="9">
    <source>
        <dbReference type="EMBL" id="SDN68297.1"/>
    </source>
</evidence>
<dbReference type="EC" id="1.14.99.46" evidence="6"/>
<feature type="binding site" evidence="6">
    <location>
        <position position="141"/>
    </location>
    <ligand>
        <name>FMN</name>
        <dbReference type="ChEBI" id="CHEBI:58210"/>
    </ligand>
</feature>
<dbReference type="GO" id="GO:0052614">
    <property type="term" value="F:uracil oxygenase activity"/>
    <property type="evidence" value="ECO:0007669"/>
    <property type="project" value="UniProtKB-EC"/>
</dbReference>
<evidence type="ECO:0000256" key="7">
    <source>
        <dbReference type="SAM" id="MobiDB-lite"/>
    </source>
</evidence>
<dbReference type="HAMAP" id="MF_01699">
    <property type="entry name" value="RutA"/>
    <property type="match status" value="1"/>
</dbReference>
<keyword evidence="10" id="KW-1185">Reference proteome</keyword>
<comment type="catalytic activity">
    <reaction evidence="6">
        <text>thymine + FMNH2 + NADH + O2 = (Z)-2-methylureidoacrylate + FMN + NAD(+) + H2O + H(+)</text>
        <dbReference type="Rhea" id="RHEA:31599"/>
        <dbReference type="ChEBI" id="CHEBI:15377"/>
        <dbReference type="ChEBI" id="CHEBI:15378"/>
        <dbReference type="ChEBI" id="CHEBI:15379"/>
        <dbReference type="ChEBI" id="CHEBI:17821"/>
        <dbReference type="ChEBI" id="CHEBI:57540"/>
        <dbReference type="ChEBI" id="CHEBI:57618"/>
        <dbReference type="ChEBI" id="CHEBI:57945"/>
        <dbReference type="ChEBI" id="CHEBI:58210"/>
        <dbReference type="ChEBI" id="CHEBI:143783"/>
        <dbReference type="EC" id="1.14.99.46"/>
    </reaction>
</comment>
<dbReference type="InterPro" id="IPR036661">
    <property type="entry name" value="Luciferase-like_sf"/>
</dbReference>
<dbReference type="Pfam" id="PF00296">
    <property type="entry name" value="Bac_luciferase"/>
    <property type="match status" value="1"/>
</dbReference>
<keyword evidence="3 6" id="KW-0521">NADP</keyword>
<feature type="region of interest" description="Disordered" evidence="7">
    <location>
        <begin position="1"/>
        <end position="24"/>
    </location>
</feature>
<proteinExistence type="inferred from homology"/>
<dbReference type="InterPro" id="IPR019914">
    <property type="entry name" value="Pyrimidine_monooxygenase_RutA"/>
</dbReference>
<dbReference type="Gene3D" id="3.20.20.30">
    <property type="entry name" value="Luciferase-like domain"/>
    <property type="match status" value="1"/>
</dbReference>
<dbReference type="CDD" id="cd01094">
    <property type="entry name" value="Alkanesulfonate_monoxygenase"/>
    <property type="match status" value="1"/>
</dbReference>
<comment type="similarity">
    <text evidence="6">Belongs to the NtaA/SnaA/DszA monooxygenase family. RutA subfamily.</text>
</comment>
<evidence type="ECO:0000256" key="4">
    <source>
        <dbReference type="ARBA" id="ARBA00023002"/>
    </source>
</evidence>
<keyword evidence="5 6" id="KW-0503">Monooxygenase</keyword>
<evidence type="ECO:0000256" key="3">
    <source>
        <dbReference type="ARBA" id="ARBA00022857"/>
    </source>
</evidence>
<dbReference type="SUPFAM" id="SSF51679">
    <property type="entry name" value="Bacterial luciferase-like"/>
    <property type="match status" value="1"/>
</dbReference>
<gene>
    <name evidence="6" type="primary">rutA</name>
    <name evidence="9" type="ORF">SAMN05216360_110125</name>
</gene>
<dbReference type="GO" id="GO:0046306">
    <property type="term" value="P:alkanesulfonate catabolic process"/>
    <property type="evidence" value="ECO:0007669"/>
    <property type="project" value="TreeGrafter"/>
</dbReference>
<evidence type="ECO:0000256" key="2">
    <source>
        <dbReference type="ARBA" id="ARBA00022643"/>
    </source>
</evidence>
<feature type="domain" description="Luciferase-like" evidence="8">
    <location>
        <begin position="27"/>
        <end position="343"/>
    </location>
</feature>
<dbReference type="GO" id="GO:0019740">
    <property type="term" value="P:nitrogen utilization"/>
    <property type="evidence" value="ECO:0007669"/>
    <property type="project" value="UniProtKB-UniRule"/>
</dbReference>
<evidence type="ECO:0000313" key="10">
    <source>
        <dbReference type="Proteomes" id="UP000198704"/>
    </source>
</evidence>
<dbReference type="PANTHER" id="PTHR42847:SF4">
    <property type="entry name" value="ALKANESULFONATE MONOOXYGENASE-RELATED"/>
    <property type="match status" value="1"/>
</dbReference>
<dbReference type="EMBL" id="FNHS01000010">
    <property type="protein sequence ID" value="SDN68297.1"/>
    <property type="molecule type" value="Genomic_DNA"/>
</dbReference>
<feature type="binding site" evidence="6">
    <location>
        <begin position="166"/>
        <end position="167"/>
    </location>
    <ligand>
        <name>FMN</name>
        <dbReference type="ChEBI" id="CHEBI:58210"/>
    </ligand>
</feature>
<sequence length="389" mass="41528">MTQSEAGAGPAAPENPAREAPSGSPAMSVGVFIPIGNNGWLISENAPQYRPSFALNKQITLKAEGYGLDFALSMIKLRGFGGKTEFWDHNLESFTLMAGLAAVTTRIKLFATAATLCLPPAIVARMAATIDSISDGRFGVNLVTGWQKPEYDQMGLWPGDAHFANRYDYLSEYAQILRELWETGASDLKGTYFQMNDCRLSPRPQAPMKIICAGQSGAGLAFTAQYADYNFCLGKGLNTPTAFAPVVEKLAEARAKTGRRVTCYALFMIVADETDAAAMATWAHYQAGADAEAIAWLGLQGAADTKSGGDTNVRQLADPASAVNLNMGTLVGSYASVAAMLDAIMTIDGVEGVLLVFDDFLKGLDAFGTRIQPLMRSRRHVAAPLAEVA</sequence>
<dbReference type="Proteomes" id="UP000198704">
    <property type="component" value="Unassembled WGS sequence"/>
</dbReference>
<dbReference type="NCBIfam" id="TIGR03612">
    <property type="entry name" value="RutA"/>
    <property type="match status" value="1"/>
</dbReference>